<evidence type="ECO:0000313" key="2">
    <source>
        <dbReference type="EMBL" id="URF03420.1"/>
    </source>
</evidence>
<evidence type="ECO:0000313" key="3">
    <source>
        <dbReference type="Proteomes" id="UP001056132"/>
    </source>
</evidence>
<dbReference type="EC" id="2.4.-.-" evidence="2"/>
<accession>A0AAE9L1Y5</accession>
<keyword evidence="2" id="KW-0328">Glycosyltransferase</keyword>
<dbReference type="SUPFAM" id="SSF53756">
    <property type="entry name" value="UDP-Glycosyltransferase/glycogen phosphorylase"/>
    <property type="match status" value="2"/>
</dbReference>
<gene>
    <name evidence="2" type="ORF">M5D45_12895</name>
</gene>
<dbReference type="InterPro" id="IPR055259">
    <property type="entry name" value="YkvP/CgeB_Glyco_trans-like"/>
</dbReference>
<keyword evidence="2" id="KW-0808">Transferase</keyword>
<dbReference type="Gene3D" id="3.40.50.2000">
    <property type="entry name" value="Glycogen Phosphorylase B"/>
    <property type="match status" value="2"/>
</dbReference>
<reference evidence="2" key="2">
    <citation type="submission" date="2022-05" db="EMBL/GenBank/DDBJ databases">
        <authorList>
            <person name="Kunte H.-J."/>
        </authorList>
    </citation>
    <scope>NUCLEOTIDE SEQUENCE</scope>
    <source>
        <strain evidence="2">G5</strain>
    </source>
</reference>
<dbReference type="KEGG" id="ccam:M5D45_12895"/>
<dbReference type="EMBL" id="CP097330">
    <property type="protein sequence ID" value="URF03420.1"/>
    <property type="molecule type" value="Genomic_DNA"/>
</dbReference>
<dbReference type="PANTHER" id="PTHR12526">
    <property type="entry name" value="GLYCOSYLTRANSFERASE"/>
    <property type="match status" value="1"/>
</dbReference>
<dbReference type="Proteomes" id="UP001056132">
    <property type="component" value="Chromosome 1"/>
</dbReference>
<dbReference type="Pfam" id="PF13524">
    <property type="entry name" value="Glyco_trans_1_2"/>
    <property type="match status" value="1"/>
</dbReference>
<reference evidence="2" key="1">
    <citation type="journal article" date="2022" name="Microbiol. Resour. Announc.">
        <title>Genome Sequence of Cupriavidus campinensis Strain G5, a Member of a Bacterial Consortium Capable of Polyethylene Degradation.</title>
        <authorList>
            <person name="Schneider B."/>
            <person name="Pfeiffer F."/>
            <person name="Dyall-Smith M."/>
            <person name="Kunte H.J."/>
        </authorList>
    </citation>
    <scope>NUCLEOTIDE SEQUENCE</scope>
    <source>
        <strain evidence="2">G5</strain>
    </source>
</reference>
<sequence length="815" mass="91167">MSSESILNRRVATAGAQRRPSVSSRQHELFDILFAGYQRAPSLLVFTENVNATYFISFDLPLRPMVEAGELNLGVVSQGRVKAILEEDRSTDALDRVLQAWYDSLRPDVVVMTRYGQPHGARIMAWFQRARVRVIYHLDDDLLDVPESLGAEIVQRQGNAGVVDERRRLIACADKVYVSTLALYETIRAKVPEQRNLVYGDIYAPFLGDRLAKGKPMQRMPAEGPVIGYMGSKGHKHDLELAVPALVRLMDENVSLRFEVFGTIQMPEALKRFEGRIASHSVQASYVEFLGTLKTLEWTIGLAPLVDAAFNSNKAPTKFIEYTAAGIPVVASDTVVYQKAIPPGTGVRVRNDQWLETLRELVYDDDHRRAMVARAQAHCRATFSLDRLREQVLKILDLQHEQARQRVLRLFQGRMLIGRMKLRLMQGLKFGRKVVRTVSYRLLGRWTPHMPPGNPAAPQRVLFVANNFIPTLQLSFIKPLEPLIKSGEMAVDVVSETQLAEAFGGWRWKSRARKWMRRRFEAFRPTLVVFCRYSGPHGDALRDIARAQGVPVIYHIDDDLLNVPRELGAAKFAMHNDPRRLASVSGLLRDVDLVYCSTEPLRQRMAQHIGGRALAGKVYCTTDALVPPPKPRTEVRVGYMGFDHAHDFEIVVPALVKLLKTYPNVRFELFGSIPKPAALDEFGNRVITHAPVPGYQKFMAKFASLGWNIGICPLADTPFNAVKANTKWVEYTSVGAAVVATGGTIYDGCAADGCGVLVQRPQDWYAALAELVESAEKRNALVCAAQARARQDYSLDSLRQQVLDVFAQARGVAQG</sequence>
<organism evidence="2 3">
    <name type="scientific">Cupriavidus campinensis</name>
    <dbReference type="NCBI Taxonomy" id="151783"/>
    <lineage>
        <taxon>Bacteria</taxon>
        <taxon>Pseudomonadati</taxon>
        <taxon>Pseudomonadota</taxon>
        <taxon>Betaproteobacteria</taxon>
        <taxon>Burkholderiales</taxon>
        <taxon>Burkholderiaceae</taxon>
        <taxon>Cupriavidus</taxon>
    </lineage>
</organism>
<dbReference type="RefSeq" id="WP_250024748.1">
    <property type="nucleotide sequence ID" value="NZ_CP097330.1"/>
</dbReference>
<protein>
    <submittedName>
        <fullName evidence="2">Glycosyltransferase</fullName>
        <ecNumber evidence="2">2.4.-.-</ecNumber>
    </submittedName>
</protein>
<proteinExistence type="predicted"/>
<evidence type="ECO:0000259" key="1">
    <source>
        <dbReference type="Pfam" id="PF13524"/>
    </source>
</evidence>
<dbReference type="GO" id="GO:0016757">
    <property type="term" value="F:glycosyltransferase activity"/>
    <property type="evidence" value="ECO:0007669"/>
    <property type="project" value="UniProtKB-KW"/>
</dbReference>
<name>A0AAE9L1Y5_9BURK</name>
<dbReference type="AlphaFoldDB" id="A0AAE9L1Y5"/>
<feature type="domain" description="Spore protein YkvP/CgeB glycosyl transferase-like" evidence="1">
    <location>
        <begin position="247"/>
        <end position="392"/>
    </location>
</feature>